<evidence type="ECO:0000313" key="2">
    <source>
        <dbReference type="EMBL" id="ABG97031.1"/>
    </source>
</evidence>
<name>Q0S605_RHOJR</name>
<reference evidence="3" key="1">
    <citation type="journal article" date="2006" name="Proc. Natl. Acad. Sci. U.S.A.">
        <title>The complete genome of Rhodococcus sp. RHA1 provides insights into a catabolic powerhouse.</title>
        <authorList>
            <person name="McLeod M.P."/>
            <person name="Warren R.L."/>
            <person name="Hsiao W.W.L."/>
            <person name="Araki N."/>
            <person name="Myhre M."/>
            <person name="Fernandes C."/>
            <person name="Miyazawa D."/>
            <person name="Wong W."/>
            <person name="Lillquist A.L."/>
            <person name="Wang D."/>
            <person name="Dosanjh M."/>
            <person name="Hara H."/>
            <person name="Petrescu A."/>
            <person name="Morin R.D."/>
            <person name="Yang G."/>
            <person name="Stott J.M."/>
            <person name="Schein J.E."/>
            <person name="Shin H."/>
            <person name="Smailus D."/>
            <person name="Siddiqui A.S."/>
            <person name="Marra M.A."/>
            <person name="Jones S.J.M."/>
            <person name="Holt R."/>
            <person name="Brinkman F.S.L."/>
            <person name="Miyauchi K."/>
            <person name="Fukuda M."/>
            <person name="Davies J.E."/>
            <person name="Mohn W.W."/>
            <person name="Eltis L.D."/>
        </authorList>
    </citation>
    <scope>NUCLEOTIDE SEQUENCE [LARGE SCALE GENOMIC DNA]</scope>
    <source>
        <strain evidence="3">RHA1</strain>
    </source>
</reference>
<evidence type="ECO:0000256" key="1">
    <source>
        <dbReference type="SAM" id="MobiDB-lite"/>
    </source>
</evidence>
<protein>
    <submittedName>
        <fullName evidence="2">Uncharacterized protein</fullName>
    </submittedName>
</protein>
<evidence type="ECO:0000313" key="3">
    <source>
        <dbReference type="Proteomes" id="UP000008710"/>
    </source>
</evidence>
<dbReference type="HOGENOM" id="CLU_1342369_0_0_11"/>
<gene>
    <name evidence="2" type="ordered locus">RHA1_ro05250</name>
</gene>
<sequence>MGGVADEDDAVIVPDGDFGQRVHERRTVQLRGRPDDLERLRLEPVQLGESVEPPVVADICRFRWPGIGNLRGPPHGSVRSRDVEKGAAAREDHVERAGLGRDAVGELRADTVARGLGAYQSTARDDPNTGLRCALPQHLDQGTAHQRRAEQRIPRQPSARNFREQPARTGPHSLSGHRETGLLHLVQATERLQRPQSVGCQTQK</sequence>
<organism evidence="2 3">
    <name type="scientific">Rhodococcus jostii (strain RHA1)</name>
    <dbReference type="NCBI Taxonomy" id="101510"/>
    <lineage>
        <taxon>Bacteria</taxon>
        <taxon>Bacillati</taxon>
        <taxon>Actinomycetota</taxon>
        <taxon>Actinomycetes</taxon>
        <taxon>Mycobacteriales</taxon>
        <taxon>Nocardiaceae</taxon>
        <taxon>Rhodococcus</taxon>
    </lineage>
</organism>
<proteinExistence type="predicted"/>
<dbReference type="EMBL" id="CP000431">
    <property type="protein sequence ID" value="ABG97031.1"/>
    <property type="molecule type" value="Genomic_DNA"/>
</dbReference>
<feature type="region of interest" description="Disordered" evidence="1">
    <location>
        <begin position="140"/>
        <end position="182"/>
    </location>
</feature>
<dbReference type="AlphaFoldDB" id="Q0S605"/>
<dbReference type="Proteomes" id="UP000008710">
    <property type="component" value="Chromosome"/>
</dbReference>
<dbReference type="KEGG" id="rha:RHA1_ro05250"/>
<accession>Q0S605</accession>